<accession>V4HUK9</accession>
<evidence type="ECO:0000313" key="1">
    <source>
        <dbReference type="EMBL" id="ESP91604.1"/>
    </source>
</evidence>
<name>V4HUK9_PSEL2</name>
<sequence>MKLKLKTKKIKNLDLQAIKPAQTNAIAGGKDHVVLGESVHNCASRDYPCKPE</sequence>
<dbReference type="PATRIC" id="fig|1353533.3.peg.4111"/>
<organism evidence="1 2">
    <name type="scientific">Pseudoalteromonas luteoviolacea (strain 2ta16)</name>
    <dbReference type="NCBI Taxonomy" id="1353533"/>
    <lineage>
        <taxon>Bacteria</taxon>
        <taxon>Pseudomonadati</taxon>
        <taxon>Pseudomonadota</taxon>
        <taxon>Gammaproteobacteria</taxon>
        <taxon>Alteromonadales</taxon>
        <taxon>Pseudoalteromonadaceae</taxon>
        <taxon>Pseudoalteromonas</taxon>
    </lineage>
</organism>
<gene>
    <name evidence="1" type="ORF">PL2TA16_00156</name>
</gene>
<proteinExistence type="predicted"/>
<dbReference type="Proteomes" id="UP000017820">
    <property type="component" value="Unassembled WGS sequence"/>
</dbReference>
<dbReference type="RefSeq" id="WP_023400963.1">
    <property type="nucleotide sequence ID" value="NZ_AUSV01000106.1"/>
</dbReference>
<evidence type="ECO:0000313" key="2">
    <source>
        <dbReference type="Proteomes" id="UP000017820"/>
    </source>
</evidence>
<reference evidence="1 2" key="1">
    <citation type="submission" date="2013-07" db="EMBL/GenBank/DDBJ databases">
        <title>Draft genome sequence of Pseudoalteromonas luteoviolacea 2ta16.</title>
        <authorList>
            <person name="Allen E.E."/>
            <person name="Azam F."/>
            <person name="Podell S."/>
        </authorList>
    </citation>
    <scope>NUCLEOTIDE SEQUENCE [LARGE SCALE GENOMIC DNA]</scope>
    <source>
        <strain evidence="1 2">2ta16</strain>
    </source>
</reference>
<dbReference type="AlphaFoldDB" id="V4HUK9"/>
<dbReference type="EMBL" id="AUSV01000106">
    <property type="protein sequence ID" value="ESP91604.1"/>
    <property type="molecule type" value="Genomic_DNA"/>
</dbReference>
<protein>
    <submittedName>
        <fullName evidence="1">Uncharacterized protein</fullName>
    </submittedName>
</protein>
<comment type="caution">
    <text evidence="1">The sequence shown here is derived from an EMBL/GenBank/DDBJ whole genome shotgun (WGS) entry which is preliminary data.</text>
</comment>